<accession>A0A502E378</accession>
<reference evidence="1 2" key="1">
    <citation type="journal article" date="2019" name="Environ. Microbiol.">
        <title>Species interactions and distinct microbial communities in high Arctic permafrost affected cryosols are associated with the CH4 and CO2 gas fluxes.</title>
        <authorList>
            <person name="Altshuler I."/>
            <person name="Hamel J."/>
            <person name="Turney S."/>
            <person name="Magnuson E."/>
            <person name="Levesque R."/>
            <person name="Greer C."/>
            <person name="Whyte L.G."/>
        </authorList>
    </citation>
    <scope>NUCLEOTIDE SEQUENCE [LARGE SCALE GENOMIC DNA]</scope>
    <source>
        <strain evidence="1 2">S5.20</strain>
    </source>
</reference>
<comment type="caution">
    <text evidence="1">The sequence shown here is derived from an EMBL/GenBank/DDBJ whole genome shotgun (WGS) entry which is preliminary data.</text>
</comment>
<dbReference type="InterPro" id="IPR015018">
    <property type="entry name" value="DUF1905"/>
</dbReference>
<dbReference type="InterPro" id="IPR037079">
    <property type="entry name" value="AF2212/PG0164-like_sf"/>
</dbReference>
<dbReference type="AlphaFoldDB" id="A0A502E378"/>
<dbReference type="EMBL" id="RCZG01000010">
    <property type="protein sequence ID" value="TPG31977.1"/>
    <property type="molecule type" value="Genomic_DNA"/>
</dbReference>
<dbReference type="Pfam" id="PF08922">
    <property type="entry name" value="DUF1905"/>
    <property type="match status" value="1"/>
</dbReference>
<keyword evidence="2" id="KW-1185">Reference proteome</keyword>
<dbReference type="SUPFAM" id="SSF141694">
    <property type="entry name" value="AF2212/PG0164-like"/>
    <property type="match status" value="1"/>
</dbReference>
<gene>
    <name evidence="1" type="ORF">EAH80_21725</name>
</gene>
<dbReference type="Gene3D" id="2.40.30.100">
    <property type="entry name" value="AF2212/PG0164-like"/>
    <property type="match status" value="1"/>
</dbReference>
<protein>
    <submittedName>
        <fullName evidence="1">DUF1905 domain-containing protein</fullName>
    </submittedName>
</protein>
<name>A0A502E378_9MYCO</name>
<evidence type="ECO:0000313" key="1">
    <source>
        <dbReference type="EMBL" id="TPG31977.1"/>
    </source>
</evidence>
<dbReference type="OrthoDB" id="2604865at2"/>
<sequence>MRFSTTMVQTGNNTGIEVPSDVIEALGGGKRAPVVVTVNGYRYSSTVASMGGKFMVPFSAERRRESGVGGGDAIDVELVLDTAPRTVSLPADLQASLDASTVAAAAWQKLAPSQQKAHVAAVLGAKAADTRARRIAAIVAKLEG</sequence>
<dbReference type="Proteomes" id="UP000320095">
    <property type="component" value="Unassembled WGS sequence"/>
</dbReference>
<evidence type="ECO:0000313" key="2">
    <source>
        <dbReference type="Proteomes" id="UP000320095"/>
    </source>
</evidence>
<organism evidence="1 2">
    <name type="scientific">Mycolicibacterium hodleri</name>
    <dbReference type="NCBI Taxonomy" id="49897"/>
    <lineage>
        <taxon>Bacteria</taxon>
        <taxon>Bacillati</taxon>
        <taxon>Actinomycetota</taxon>
        <taxon>Actinomycetes</taxon>
        <taxon>Mycobacteriales</taxon>
        <taxon>Mycobacteriaceae</taxon>
        <taxon>Mycolicibacterium</taxon>
    </lineage>
</organism>
<proteinExistence type="predicted"/>
<dbReference type="RefSeq" id="WP_140695486.1">
    <property type="nucleotide sequence ID" value="NZ_RCZG01000010.1"/>
</dbReference>
<dbReference type="Pfam" id="PF13376">
    <property type="entry name" value="OmdA"/>
    <property type="match status" value="1"/>
</dbReference>